<dbReference type="Gene3D" id="3.40.50.150">
    <property type="entry name" value="Vaccinia Virus protein VP39"/>
    <property type="match status" value="1"/>
</dbReference>
<reference evidence="1 2" key="1">
    <citation type="submission" date="2019-03" db="EMBL/GenBank/DDBJ databases">
        <title>Genomic Encyclopedia of Type Strains, Phase IV (KMG-IV): sequencing the most valuable type-strain genomes for metagenomic binning, comparative biology and taxonomic classification.</title>
        <authorList>
            <person name="Goeker M."/>
        </authorList>
    </citation>
    <scope>NUCLEOTIDE SEQUENCE [LARGE SCALE GENOMIC DNA]</scope>
    <source>
        <strain evidence="1 2">DSM 15969</strain>
    </source>
</reference>
<dbReference type="Proteomes" id="UP000295063">
    <property type="component" value="Unassembled WGS sequence"/>
</dbReference>
<dbReference type="PANTHER" id="PTHR36112:SF1">
    <property type="entry name" value="RIBOSOMAL RNA SMALL SUBUNIT METHYLTRANSFERASE J"/>
    <property type="match status" value="1"/>
</dbReference>
<dbReference type="GO" id="GO:0008990">
    <property type="term" value="F:rRNA (guanine-N2-)-methyltransferase activity"/>
    <property type="evidence" value="ECO:0007669"/>
    <property type="project" value="InterPro"/>
</dbReference>
<dbReference type="OrthoDB" id="1653798at2"/>
<comment type="caution">
    <text evidence="1">The sequence shown here is derived from an EMBL/GenBank/DDBJ whole genome shotgun (WGS) entry which is preliminary data.</text>
</comment>
<dbReference type="Pfam" id="PF04445">
    <property type="entry name" value="SAM_MT"/>
    <property type="match status" value="1"/>
</dbReference>
<gene>
    <name evidence="1" type="ORF">EV210_110159</name>
</gene>
<dbReference type="PANTHER" id="PTHR36112">
    <property type="entry name" value="RIBOSOMAL RNA SMALL SUBUNIT METHYLTRANSFERASE J"/>
    <property type="match status" value="1"/>
</dbReference>
<dbReference type="AlphaFoldDB" id="A0A4R1PV50"/>
<dbReference type="InterPro" id="IPR007536">
    <property type="entry name" value="16SrRNA_methylTrfase_J"/>
</dbReference>
<protein>
    <submittedName>
        <fullName evidence="1">Putative SAM-dependent methyltransferase</fullName>
    </submittedName>
</protein>
<dbReference type="InterPro" id="IPR029063">
    <property type="entry name" value="SAM-dependent_MTases_sf"/>
</dbReference>
<dbReference type="RefSeq" id="WP_132082253.1">
    <property type="nucleotide sequence ID" value="NZ_SLUI01000010.1"/>
</dbReference>
<keyword evidence="1" id="KW-0489">Methyltransferase</keyword>
<evidence type="ECO:0000313" key="1">
    <source>
        <dbReference type="EMBL" id="TCL35914.1"/>
    </source>
</evidence>
<organism evidence="1 2">
    <name type="scientific">Anaerospora hongkongensis</name>
    <dbReference type="NCBI Taxonomy" id="244830"/>
    <lineage>
        <taxon>Bacteria</taxon>
        <taxon>Bacillati</taxon>
        <taxon>Bacillota</taxon>
        <taxon>Negativicutes</taxon>
        <taxon>Selenomonadales</taxon>
        <taxon>Sporomusaceae</taxon>
        <taxon>Anaerospora</taxon>
    </lineage>
</organism>
<sequence length="261" mass="29028">MNFVITTGYHPTAAVEQAARETAGQLQVEFIPRDRNSLAAIQKSFQVNVILIFSKQGPFIYTPDGNYFFHLSMADLRIKNLKNGKHDHMISAMQLQSGMAVLDCTLGLATDAIVASFITGPSGKVTGLENSLLIELIARIGLTEFIGESPDITEALRNIEVVQADAEEYLRSLPDECYDIVYFDPMFRKPIESSSNLKPIRLLADKRPLSLATLAEAKRVARQRIVLKEMQGSSEFERLGFSQFAGGKYSSVQYGIMEVRQ</sequence>
<dbReference type="EMBL" id="SLUI01000010">
    <property type="protein sequence ID" value="TCL35914.1"/>
    <property type="molecule type" value="Genomic_DNA"/>
</dbReference>
<name>A0A4R1PV50_9FIRM</name>
<evidence type="ECO:0000313" key="2">
    <source>
        <dbReference type="Proteomes" id="UP000295063"/>
    </source>
</evidence>
<keyword evidence="1" id="KW-0808">Transferase</keyword>
<proteinExistence type="predicted"/>
<accession>A0A4R1PV50</accession>
<dbReference type="SUPFAM" id="SSF53335">
    <property type="entry name" value="S-adenosyl-L-methionine-dependent methyltransferases"/>
    <property type="match status" value="1"/>
</dbReference>
<keyword evidence="2" id="KW-1185">Reference proteome</keyword>